<dbReference type="KEGG" id="ned:HUN01_32745"/>
<organism evidence="2 3">
    <name type="scientific">Nostoc edaphicum CCNP1411</name>
    <dbReference type="NCBI Taxonomy" id="1472755"/>
    <lineage>
        <taxon>Bacteria</taxon>
        <taxon>Bacillati</taxon>
        <taxon>Cyanobacteriota</taxon>
        <taxon>Cyanophyceae</taxon>
        <taxon>Nostocales</taxon>
        <taxon>Nostocaceae</taxon>
        <taxon>Nostoc</taxon>
    </lineage>
</organism>
<reference evidence="3" key="1">
    <citation type="submission" date="2020-06" db="EMBL/GenBank/DDBJ databases">
        <title>Nostoc edaphicum CCNP1411 genome.</title>
        <authorList>
            <person name="Fidor A."/>
            <person name="Grabski M."/>
            <person name="Gawor J."/>
            <person name="Gromadka R."/>
            <person name="Wegrzyn G."/>
            <person name="Mazur-Marzec H."/>
        </authorList>
    </citation>
    <scope>NUCLEOTIDE SEQUENCE [LARGE SCALE GENOMIC DNA]</scope>
    <source>
        <strain evidence="3">CCNP1411</strain>
    </source>
</reference>
<name>A0A7D7LF92_9NOSO</name>
<evidence type="ECO:0000313" key="3">
    <source>
        <dbReference type="Proteomes" id="UP000514713"/>
    </source>
</evidence>
<feature type="compositionally biased region" description="Basic and acidic residues" evidence="1">
    <location>
        <begin position="1"/>
        <end position="11"/>
    </location>
</feature>
<keyword evidence="3" id="KW-1185">Reference proteome</keyword>
<protein>
    <submittedName>
        <fullName evidence="2">Uncharacterized protein</fullName>
    </submittedName>
</protein>
<evidence type="ECO:0000313" key="2">
    <source>
        <dbReference type="EMBL" id="QMS92136.1"/>
    </source>
</evidence>
<dbReference type="Proteomes" id="UP000514713">
    <property type="component" value="Chromosome"/>
</dbReference>
<dbReference type="EMBL" id="CP054698">
    <property type="protein sequence ID" value="QMS92136.1"/>
    <property type="molecule type" value="Genomic_DNA"/>
</dbReference>
<proteinExistence type="predicted"/>
<gene>
    <name evidence="2" type="ORF">HUN01_32745</name>
</gene>
<feature type="region of interest" description="Disordered" evidence="1">
    <location>
        <begin position="1"/>
        <end position="25"/>
    </location>
</feature>
<evidence type="ECO:0000256" key="1">
    <source>
        <dbReference type="SAM" id="MobiDB-lite"/>
    </source>
</evidence>
<dbReference type="RefSeq" id="WP_181929657.1">
    <property type="nucleotide sequence ID" value="NZ_CP054698.1"/>
</dbReference>
<dbReference type="AlphaFoldDB" id="A0A7D7LF92"/>
<accession>A0A7D7LF92</accession>
<sequence length="63" mass="7029">MKKNSEVRIQESESESGGLSAESRSDNFRQKDQIVMFYHVFIPQSDSNSILLAVAGRLAHSDS</sequence>